<dbReference type="CDD" id="cd05324">
    <property type="entry name" value="carb_red_PTCR-like_SDR_c"/>
    <property type="match status" value="1"/>
</dbReference>
<dbReference type="Gene3D" id="3.40.50.720">
    <property type="entry name" value="NAD(P)-binding Rossmann-like Domain"/>
    <property type="match status" value="1"/>
</dbReference>
<dbReference type="EC" id="1.1.1.-" evidence="5"/>
<evidence type="ECO:0000313" key="7">
    <source>
        <dbReference type="Proteomes" id="UP001151287"/>
    </source>
</evidence>
<evidence type="ECO:0000313" key="6">
    <source>
        <dbReference type="EMBL" id="KAJ1704012.1"/>
    </source>
</evidence>
<dbReference type="InterPro" id="IPR036291">
    <property type="entry name" value="NAD(P)-bd_dom_sf"/>
</dbReference>
<accession>A0A9Q0D1B5</accession>
<dbReference type="Proteomes" id="UP001151287">
    <property type="component" value="Unassembled WGS sequence"/>
</dbReference>
<keyword evidence="3 5" id="KW-0560">Oxidoreductase</keyword>
<proteinExistence type="inferred from homology"/>
<dbReference type="InterPro" id="IPR002347">
    <property type="entry name" value="SDR_fam"/>
</dbReference>
<evidence type="ECO:0000256" key="4">
    <source>
        <dbReference type="RuleBase" id="RU000363"/>
    </source>
</evidence>
<evidence type="ECO:0000256" key="2">
    <source>
        <dbReference type="ARBA" id="ARBA00022857"/>
    </source>
</evidence>
<sequence length="316" mass="35716">MGKKGKERARERREQRLQEISHLRTVPYSPHERWWSKETVAVVTGANRGIGYEIARQLAVHGLHVVLTSRDFDRALGATTNLQAEGLSVQPCQLDITDAGSVMSFASWIQLEHGGIDVLVNNAGVNFNRGADNSVEFAEIVIKTNYYGTKRMIETMLPLMRPSSFGARIVNVSSRLGRANGRRNKISDPTLRENLMKDETLSEELLDEMLTNFLSQVNYGAWQNGGWPQMYTDYSLSKLALNVYTRLTARRLAERLGTHRVYINCFCPGWVKTQMTNWEGNMSTEEGADTGVWMALLPVENISSGSFYAERREIDF</sequence>
<dbReference type="GO" id="GO:0016616">
    <property type="term" value="F:oxidoreductase activity, acting on the CH-OH group of donors, NAD or NADP as acceptor"/>
    <property type="evidence" value="ECO:0007669"/>
    <property type="project" value="InterPro"/>
</dbReference>
<protein>
    <recommendedName>
        <fullName evidence="5">Short-chain dehydrogenase/reductase</fullName>
        <ecNumber evidence="5">1.1.1.-</ecNumber>
    </recommendedName>
</protein>
<organism evidence="6 7">
    <name type="scientific">Rhynchospora breviuscula</name>
    <dbReference type="NCBI Taxonomy" id="2022672"/>
    <lineage>
        <taxon>Eukaryota</taxon>
        <taxon>Viridiplantae</taxon>
        <taxon>Streptophyta</taxon>
        <taxon>Embryophyta</taxon>
        <taxon>Tracheophyta</taxon>
        <taxon>Spermatophyta</taxon>
        <taxon>Magnoliopsida</taxon>
        <taxon>Liliopsida</taxon>
        <taxon>Poales</taxon>
        <taxon>Cyperaceae</taxon>
        <taxon>Cyperoideae</taxon>
        <taxon>Rhynchosporeae</taxon>
        <taxon>Rhynchospora</taxon>
    </lineage>
</organism>
<dbReference type="GO" id="GO:0016020">
    <property type="term" value="C:membrane"/>
    <property type="evidence" value="ECO:0007669"/>
    <property type="project" value="TreeGrafter"/>
</dbReference>
<dbReference type="SUPFAM" id="SSF51735">
    <property type="entry name" value="NAD(P)-binding Rossmann-fold domains"/>
    <property type="match status" value="1"/>
</dbReference>
<comment type="similarity">
    <text evidence="1 4">Belongs to the short-chain dehydrogenases/reductases (SDR) family.</text>
</comment>
<name>A0A9Q0D1B5_9POAL</name>
<evidence type="ECO:0000256" key="5">
    <source>
        <dbReference type="RuleBase" id="RU369024"/>
    </source>
</evidence>
<dbReference type="PANTHER" id="PTHR43490">
    <property type="entry name" value="(+)-NEOMENTHOL DEHYDROGENASE"/>
    <property type="match status" value="1"/>
</dbReference>
<dbReference type="PANTHER" id="PTHR43490:SF99">
    <property type="entry name" value="SHORT-CHAIN DEHYDROGENASE_REDUCTASE"/>
    <property type="match status" value="1"/>
</dbReference>
<dbReference type="InterPro" id="IPR045313">
    <property type="entry name" value="CBR1-like"/>
</dbReference>
<dbReference type="PRINTS" id="PR00081">
    <property type="entry name" value="GDHRDH"/>
</dbReference>
<keyword evidence="2 5" id="KW-0521">NADP</keyword>
<keyword evidence="7" id="KW-1185">Reference proteome</keyword>
<dbReference type="EMBL" id="JAMQYH010000001">
    <property type="protein sequence ID" value="KAJ1704012.1"/>
    <property type="molecule type" value="Genomic_DNA"/>
</dbReference>
<reference evidence="6" key="1">
    <citation type="journal article" date="2022" name="Cell">
        <title>Repeat-based holocentromeres influence genome architecture and karyotype evolution.</title>
        <authorList>
            <person name="Hofstatter P.G."/>
            <person name="Thangavel G."/>
            <person name="Lux T."/>
            <person name="Neumann P."/>
            <person name="Vondrak T."/>
            <person name="Novak P."/>
            <person name="Zhang M."/>
            <person name="Costa L."/>
            <person name="Castellani M."/>
            <person name="Scott A."/>
            <person name="Toegelov H."/>
            <person name="Fuchs J."/>
            <person name="Mata-Sucre Y."/>
            <person name="Dias Y."/>
            <person name="Vanzela A.L.L."/>
            <person name="Huettel B."/>
            <person name="Almeida C.C.S."/>
            <person name="Simkova H."/>
            <person name="Souza G."/>
            <person name="Pedrosa-Harand A."/>
            <person name="Macas J."/>
            <person name="Mayer K.F.X."/>
            <person name="Houben A."/>
            <person name="Marques A."/>
        </authorList>
    </citation>
    <scope>NUCLEOTIDE SEQUENCE</scope>
    <source>
        <strain evidence="6">RhyBre1mFocal</strain>
    </source>
</reference>
<comment type="caution">
    <text evidence="6">The sequence shown here is derived from an EMBL/GenBank/DDBJ whole genome shotgun (WGS) entry which is preliminary data.</text>
</comment>
<dbReference type="FunFam" id="3.40.50.720:FF:000315">
    <property type="entry name" value="(+)-neomenthol dehydrogenase"/>
    <property type="match status" value="1"/>
</dbReference>
<dbReference type="PRINTS" id="PR00080">
    <property type="entry name" value="SDRFAMILY"/>
</dbReference>
<evidence type="ECO:0000256" key="3">
    <source>
        <dbReference type="ARBA" id="ARBA00023002"/>
    </source>
</evidence>
<dbReference type="Pfam" id="PF00106">
    <property type="entry name" value="adh_short"/>
    <property type="match status" value="1"/>
</dbReference>
<evidence type="ECO:0000256" key="1">
    <source>
        <dbReference type="ARBA" id="ARBA00006484"/>
    </source>
</evidence>
<dbReference type="AlphaFoldDB" id="A0A9Q0D1B5"/>
<dbReference type="OrthoDB" id="1933717at2759"/>
<gene>
    <name evidence="6" type="ORF">LUZ63_003791</name>
</gene>